<dbReference type="EMBL" id="JAACJO010000007">
    <property type="protein sequence ID" value="KAF5355983.1"/>
    <property type="molecule type" value="Genomic_DNA"/>
</dbReference>
<dbReference type="Gene3D" id="3.40.800.20">
    <property type="entry name" value="Histone deacetylase domain"/>
    <property type="match status" value="1"/>
</dbReference>
<feature type="region of interest" description="Disordered" evidence="1">
    <location>
        <begin position="540"/>
        <end position="751"/>
    </location>
</feature>
<proteinExistence type="predicted"/>
<feature type="compositionally biased region" description="Basic and acidic residues" evidence="1">
    <location>
        <begin position="575"/>
        <end position="590"/>
    </location>
</feature>
<feature type="compositionally biased region" description="Basic and acidic residues" evidence="1">
    <location>
        <begin position="706"/>
        <end position="715"/>
    </location>
</feature>
<protein>
    <recommendedName>
        <fullName evidence="2">Histone deacetylase domain-containing protein</fullName>
    </recommendedName>
</protein>
<dbReference type="OrthoDB" id="1918432at2759"/>
<evidence type="ECO:0000313" key="3">
    <source>
        <dbReference type="EMBL" id="KAF5355983.1"/>
    </source>
</evidence>
<feature type="compositionally biased region" description="Acidic residues" evidence="1">
    <location>
        <begin position="557"/>
        <end position="574"/>
    </location>
</feature>
<evidence type="ECO:0000313" key="4">
    <source>
        <dbReference type="Proteomes" id="UP000559027"/>
    </source>
</evidence>
<dbReference type="AlphaFoldDB" id="A0A8H5D9X6"/>
<name>A0A8H5D9X6_9AGAR</name>
<feature type="region of interest" description="Disordered" evidence="1">
    <location>
        <begin position="1"/>
        <end position="23"/>
    </location>
</feature>
<dbReference type="PANTHER" id="PTHR10625">
    <property type="entry name" value="HISTONE DEACETYLASE HDAC1-RELATED"/>
    <property type="match status" value="1"/>
</dbReference>
<dbReference type="SUPFAM" id="SSF52768">
    <property type="entry name" value="Arginase/deacetylase"/>
    <property type="match status" value="2"/>
</dbReference>
<dbReference type="InterPro" id="IPR023696">
    <property type="entry name" value="Ureohydrolase_dom_sf"/>
</dbReference>
<dbReference type="GO" id="GO:0070210">
    <property type="term" value="C:Rpd3L-Expanded complex"/>
    <property type="evidence" value="ECO:0007669"/>
    <property type="project" value="TreeGrafter"/>
</dbReference>
<dbReference type="GO" id="GO:0031507">
    <property type="term" value="P:heterochromatin formation"/>
    <property type="evidence" value="ECO:0007669"/>
    <property type="project" value="TreeGrafter"/>
</dbReference>
<feature type="compositionally biased region" description="Acidic residues" evidence="1">
    <location>
        <begin position="659"/>
        <end position="678"/>
    </location>
</feature>
<dbReference type="InterPro" id="IPR000286">
    <property type="entry name" value="HDACs"/>
</dbReference>
<gene>
    <name evidence="3" type="ORF">D9756_004222</name>
</gene>
<dbReference type="Proteomes" id="UP000559027">
    <property type="component" value="Unassembled WGS sequence"/>
</dbReference>
<dbReference type="PANTHER" id="PTHR10625:SF10">
    <property type="entry name" value="HISTONE DEACETYLASE HDAC1"/>
    <property type="match status" value="1"/>
</dbReference>
<dbReference type="GO" id="GO:0004407">
    <property type="term" value="F:histone deacetylase activity"/>
    <property type="evidence" value="ECO:0007669"/>
    <property type="project" value="TreeGrafter"/>
</dbReference>
<feature type="domain" description="Histone deacetylase" evidence="2">
    <location>
        <begin position="344"/>
        <end position="485"/>
    </location>
</feature>
<keyword evidence="4" id="KW-1185">Reference proteome</keyword>
<feature type="compositionally biased region" description="Polar residues" evidence="1">
    <location>
        <begin position="686"/>
        <end position="704"/>
    </location>
</feature>
<organism evidence="3 4">
    <name type="scientific">Leucocoprinus leucothites</name>
    <dbReference type="NCBI Taxonomy" id="201217"/>
    <lineage>
        <taxon>Eukaryota</taxon>
        <taxon>Fungi</taxon>
        <taxon>Dikarya</taxon>
        <taxon>Basidiomycota</taxon>
        <taxon>Agaricomycotina</taxon>
        <taxon>Agaricomycetes</taxon>
        <taxon>Agaricomycetidae</taxon>
        <taxon>Agaricales</taxon>
        <taxon>Agaricineae</taxon>
        <taxon>Agaricaceae</taxon>
        <taxon>Leucocoprinus</taxon>
    </lineage>
</organism>
<evidence type="ECO:0000259" key="2">
    <source>
        <dbReference type="Pfam" id="PF00850"/>
    </source>
</evidence>
<dbReference type="InterPro" id="IPR023801">
    <property type="entry name" value="His_deacetylse_dom"/>
</dbReference>
<accession>A0A8H5D9X6</accession>
<comment type="caution">
    <text evidence="3">The sequence shown here is derived from an EMBL/GenBank/DDBJ whole genome shotgun (WGS) entry which is preliminary data.</text>
</comment>
<evidence type="ECO:0000256" key="1">
    <source>
        <dbReference type="SAM" id="MobiDB-lite"/>
    </source>
</evidence>
<dbReference type="InterPro" id="IPR037138">
    <property type="entry name" value="His_deacetylse_dom_sf"/>
</dbReference>
<reference evidence="3 4" key="1">
    <citation type="journal article" date="2020" name="ISME J.">
        <title>Uncovering the hidden diversity of litter-decomposition mechanisms in mushroom-forming fungi.</title>
        <authorList>
            <person name="Floudas D."/>
            <person name="Bentzer J."/>
            <person name="Ahren D."/>
            <person name="Johansson T."/>
            <person name="Persson P."/>
            <person name="Tunlid A."/>
        </authorList>
    </citation>
    <scope>NUCLEOTIDE SEQUENCE [LARGE SCALE GENOMIC DNA]</scope>
    <source>
        <strain evidence="3 4">CBS 146.42</strain>
    </source>
</reference>
<dbReference type="Pfam" id="PF00850">
    <property type="entry name" value="Hist_deacetyl"/>
    <property type="match status" value="2"/>
</dbReference>
<dbReference type="PRINTS" id="PR01270">
    <property type="entry name" value="HDASUPER"/>
</dbReference>
<feature type="domain" description="Histone deacetylase" evidence="2">
    <location>
        <begin position="167"/>
        <end position="294"/>
    </location>
</feature>
<feature type="compositionally biased region" description="Polar residues" evidence="1">
    <location>
        <begin position="1"/>
        <end position="19"/>
    </location>
</feature>
<sequence>MQQVSSPQPAMPPSNTLVASQDHHSDGLMQQLSVAKTVLLQAVDLLDHYLTSDEQLSVSSQYLPGSTIGKHLRHARDHFVLLAACMLQPPPYILSYDTRIRNTPMETSRASAKEALLEAIRQLEEVVPTADTNAPITLHAVTPHMQEFQSTFGRELWFASLHCVHHWSMRAKPATKREMTQFHSDDYVDFLSKITPSNMNSYVKEQHKCRFIIETALIRDIIDCIRLGLFGNADNVGDDCPVFDGLFDYCSISAGGSMEGAARLSRDKCDIAINWAGGLHHAKKSEASGFCYVNGRSTIFLASCSYAHQISHQWSVDPANQILYSGSLSYYGTCAGMSFAPVPADVHHGDGVEEAFYTTDRVMTVSFHKYGEYFPGTGELRDVGVMKGKYYALNFPLRDGISDENYKSVFEPVIRQVMESYDPSAIVLQCGTDSLSGDKLGCLNLSMRGHANCVRFVKSFNKPLLLLGGGGYTMRNVSRAWAYETGLAAGFELAPDIPVNEYYEYFGPDYRLDVKSSNVDDMNTGPYLERVKRIVMENLRQVGGPPSVQMQDRPDMPIDDLMNDENHDEDDDDPNDRRPQRLLDSRRQGDGELSDSDDEGDGRRDHMSHRGRGQSSDSDNKLKYGMGVGILASSSAPTHGAGPSGHTTAVRMLSSNAAADEEASTETPEGDMDMDLDDTPPPAQENGVTTHAVNGRSDTTSAPSSPKEDKEKETGTDDMVLDDTPADEPPPSKSSSPTTVPDATTALPPAA</sequence>